<gene>
    <name evidence="1" type="ORF">UT19_C0003G0060</name>
</gene>
<sequence>MERVPGDKGHRTTEGSRDDIVQKVLDIARGMPGDPLVSSEFDENDKPLAVIEFEQQSEKEATTSE</sequence>
<comment type="caution">
    <text evidence="1">The sequence shown here is derived from an EMBL/GenBank/DDBJ whole genome shotgun (WGS) entry which is preliminary data.</text>
</comment>
<proteinExistence type="predicted"/>
<evidence type="ECO:0000313" key="1">
    <source>
        <dbReference type="EMBL" id="KKQ94255.1"/>
    </source>
</evidence>
<dbReference type="EMBL" id="LBVW01000003">
    <property type="protein sequence ID" value="KKQ94255.1"/>
    <property type="molecule type" value="Genomic_DNA"/>
</dbReference>
<accession>A0A0G0M1Q1</accession>
<evidence type="ECO:0000313" key="2">
    <source>
        <dbReference type="Proteomes" id="UP000034932"/>
    </source>
</evidence>
<dbReference type="AlphaFoldDB" id="A0A0G0M1Q1"/>
<name>A0A0G0M1Q1_9BACT</name>
<dbReference type="STRING" id="1618573.UT19_C0003G0060"/>
<dbReference type="Proteomes" id="UP000034932">
    <property type="component" value="Unassembled WGS sequence"/>
</dbReference>
<protein>
    <submittedName>
        <fullName evidence="1">Uncharacterized protein</fullName>
    </submittedName>
</protein>
<reference evidence="1 2" key="1">
    <citation type="journal article" date="2015" name="Nature">
        <title>rRNA introns, odd ribosomes, and small enigmatic genomes across a large radiation of phyla.</title>
        <authorList>
            <person name="Brown C.T."/>
            <person name="Hug L.A."/>
            <person name="Thomas B.C."/>
            <person name="Sharon I."/>
            <person name="Castelle C.J."/>
            <person name="Singh A."/>
            <person name="Wilkins M.J."/>
            <person name="Williams K.H."/>
            <person name="Banfield J.F."/>
        </authorList>
    </citation>
    <scope>NUCLEOTIDE SEQUENCE [LARGE SCALE GENOMIC DNA]</scope>
</reference>
<organism evidence="1 2">
    <name type="scientific">Candidatus Woesebacteria bacterium GW2011_GWB1_39_10b</name>
    <dbReference type="NCBI Taxonomy" id="1618573"/>
    <lineage>
        <taxon>Bacteria</taxon>
        <taxon>Candidatus Woeseibacteriota</taxon>
    </lineage>
</organism>